<keyword evidence="1" id="KW-0472">Membrane</keyword>
<dbReference type="InterPro" id="IPR025333">
    <property type="entry name" value="DUF4239"/>
</dbReference>
<dbReference type="AlphaFoldDB" id="A0A0B6S8X6"/>
<feature type="transmembrane region" description="Helical" evidence="1">
    <location>
        <begin position="12"/>
        <end position="31"/>
    </location>
</feature>
<keyword evidence="1" id="KW-1133">Transmembrane helix</keyword>
<feature type="transmembrane region" description="Helical" evidence="1">
    <location>
        <begin position="51"/>
        <end position="70"/>
    </location>
</feature>
<reference evidence="2 3" key="2">
    <citation type="journal article" date="2016" name="Appl. Microbiol. Biotechnol.">
        <title>Mutations improving production and secretion of extracellular lipase by Burkholderia glumae PG1.</title>
        <authorList>
            <person name="Knapp A."/>
            <person name="Voget S."/>
            <person name="Gao R."/>
            <person name="Zaburannyi N."/>
            <person name="Krysciak D."/>
            <person name="Breuer M."/>
            <person name="Hauer B."/>
            <person name="Streit W.R."/>
            <person name="Muller R."/>
            <person name="Daniel R."/>
            <person name="Jaeger K.E."/>
        </authorList>
    </citation>
    <scope>NUCLEOTIDE SEQUENCE [LARGE SCALE GENOMIC DNA]</scope>
    <source>
        <strain evidence="2 3">PG1</strain>
    </source>
</reference>
<gene>
    <name evidence="2" type="ORF">BGL_2c16730</name>
</gene>
<dbReference type="Pfam" id="PF14023">
    <property type="entry name" value="Bestrophin-like"/>
    <property type="match status" value="1"/>
</dbReference>
<sequence length="267" mass="29378">MLFLYNLPTTLMGALIVGLTLVIVLVGYAVARRLNLLELDAEQRGMTLSMVSVITTINSLLVAFAAINVWDDYNRADLTVMDEASCARELARDLAAFRSPPADLANQALRAYLVSVVQTEWPAMQQHASAADETQQRFDTMFDAANHIQPLDARQTALLSEVLARSNEMVKHRHRRLSELKVAMPATLWAVILIVSAMSFALMYVLPATPFHITLIGSWAVTLGLTLFFVLAVDRPFVGEVSVSAEPFVETIASLAKSNIWPIASPH</sequence>
<dbReference type="RefSeq" id="WP_042628125.1">
    <property type="nucleotide sequence ID" value="NZ_CP002581.1"/>
</dbReference>
<feature type="transmembrane region" description="Helical" evidence="1">
    <location>
        <begin position="211"/>
        <end position="233"/>
    </location>
</feature>
<dbReference type="HOGENOM" id="CLU_090342_2_0_4"/>
<evidence type="ECO:0000313" key="3">
    <source>
        <dbReference type="Proteomes" id="UP000031838"/>
    </source>
</evidence>
<evidence type="ECO:0000256" key="1">
    <source>
        <dbReference type="SAM" id="Phobius"/>
    </source>
</evidence>
<name>A0A0B6S8X6_BURPL</name>
<organism evidence="2 3">
    <name type="scientific">Burkholderia plantarii</name>
    <dbReference type="NCBI Taxonomy" id="41899"/>
    <lineage>
        <taxon>Bacteria</taxon>
        <taxon>Pseudomonadati</taxon>
        <taxon>Pseudomonadota</taxon>
        <taxon>Betaproteobacteria</taxon>
        <taxon>Burkholderiales</taxon>
        <taxon>Burkholderiaceae</taxon>
        <taxon>Burkholderia</taxon>
    </lineage>
</organism>
<keyword evidence="3" id="KW-1185">Reference proteome</keyword>
<evidence type="ECO:0000313" key="2">
    <source>
        <dbReference type="EMBL" id="AJK49740.1"/>
    </source>
</evidence>
<evidence type="ECO:0008006" key="4">
    <source>
        <dbReference type="Google" id="ProtNLM"/>
    </source>
</evidence>
<keyword evidence="1" id="KW-0812">Transmembrane</keyword>
<dbReference type="Proteomes" id="UP000031838">
    <property type="component" value="Chromosome 2"/>
</dbReference>
<proteinExistence type="predicted"/>
<reference evidence="3" key="1">
    <citation type="submission" date="2011-03" db="EMBL/GenBank/DDBJ databases">
        <authorList>
            <person name="Voget S."/>
            <person name="Streit W.R."/>
            <person name="Jaeger K.E."/>
            <person name="Daniel R."/>
        </authorList>
    </citation>
    <scope>NUCLEOTIDE SEQUENCE [LARGE SCALE GENOMIC DNA]</scope>
    <source>
        <strain evidence="3">PG1</strain>
    </source>
</reference>
<feature type="transmembrane region" description="Helical" evidence="1">
    <location>
        <begin position="182"/>
        <end position="205"/>
    </location>
</feature>
<accession>A0A0B6S8X6</accession>
<dbReference type="KEGG" id="bgp:BGL_2c16730"/>
<protein>
    <recommendedName>
        <fullName evidence="4">DUF4239 domain-containing protein</fullName>
    </recommendedName>
</protein>
<dbReference type="EMBL" id="CP002581">
    <property type="protein sequence ID" value="AJK49740.1"/>
    <property type="molecule type" value="Genomic_DNA"/>
</dbReference>